<evidence type="ECO:0000313" key="3">
    <source>
        <dbReference type="Proteomes" id="UP000268857"/>
    </source>
</evidence>
<evidence type="ECO:0008006" key="4">
    <source>
        <dbReference type="Google" id="ProtNLM"/>
    </source>
</evidence>
<keyword evidence="1" id="KW-0547">Nucleotide-binding</keyword>
<gene>
    <name evidence="2" type="ORF">PCC6912_30410</name>
</gene>
<organism evidence="2 3">
    <name type="scientific">Chlorogloeopsis fritschii PCC 6912</name>
    <dbReference type="NCBI Taxonomy" id="211165"/>
    <lineage>
        <taxon>Bacteria</taxon>
        <taxon>Bacillati</taxon>
        <taxon>Cyanobacteriota</taxon>
        <taxon>Cyanophyceae</taxon>
        <taxon>Nostocales</taxon>
        <taxon>Chlorogloeopsidaceae</taxon>
        <taxon>Chlorogloeopsis</taxon>
    </lineage>
</organism>
<keyword evidence="3" id="KW-1185">Reference proteome</keyword>
<dbReference type="InterPro" id="IPR011009">
    <property type="entry name" value="Kinase-like_dom_sf"/>
</dbReference>
<comment type="caution">
    <text evidence="2">The sequence shown here is derived from an EMBL/GenBank/DDBJ whole genome shotgun (WGS) entry which is preliminary data.</text>
</comment>
<dbReference type="PROSITE" id="PS00107">
    <property type="entry name" value="PROTEIN_KINASE_ATP"/>
    <property type="match status" value="1"/>
</dbReference>
<proteinExistence type="predicted"/>
<dbReference type="SUPFAM" id="SSF56112">
    <property type="entry name" value="Protein kinase-like (PK-like)"/>
    <property type="match status" value="1"/>
</dbReference>
<dbReference type="InterPro" id="IPR017441">
    <property type="entry name" value="Protein_kinase_ATP_BS"/>
</dbReference>
<reference evidence="2 3" key="1">
    <citation type="journal article" date="2019" name="Genome Biol. Evol.">
        <title>Day and night: Metabolic profiles and evolutionary relationships of six axenic non-marine cyanobacteria.</title>
        <authorList>
            <person name="Will S.E."/>
            <person name="Henke P."/>
            <person name="Boedeker C."/>
            <person name="Huang S."/>
            <person name="Brinkmann H."/>
            <person name="Rohde M."/>
            <person name="Jarek M."/>
            <person name="Friedl T."/>
            <person name="Seufert S."/>
            <person name="Schumacher M."/>
            <person name="Overmann J."/>
            <person name="Neumann-Schaal M."/>
            <person name="Petersen J."/>
        </authorList>
    </citation>
    <scope>NUCLEOTIDE SEQUENCE [LARGE SCALE GENOMIC DNA]</scope>
    <source>
        <strain evidence="2 3">PCC 6912</strain>
    </source>
</reference>
<dbReference type="RefSeq" id="WP_016873847.1">
    <property type="nucleotide sequence ID" value="NZ_AJLN01000050.1"/>
</dbReference>
<accession>A0A3S1FK36</accession>
<name>A0A3S1FK36_CHLFR</name>
<feature type="binding site" evidence="1">
    <location>
        <position position="42"/>
    </location>
    <ligand>
        <name>ATP</name>
        <dbReference type="ChEBI" id="CHEBI:30616"/>
    </ligand>
</feature>
<dbReference type="Proteomes" id="UP000268857">
    <property type="component" value="Unassembled WGS sequence"/>
</dbReference>
<dbReference type="Gene3D" id="3.30.200.20">
    <property type="entry name" value="Phosphorylase Kinase, domain 1"/>
    <property type="match status" value="1"/>
</dbReference>
<dbReference type="GO" id="GO:0005524">
    <property type="term" value="F:ATP binding"/>
    <property type="evidence" value="ECO:0007669"/>
    <property type="project" value="UniProtKB-UniRule"/>
</dbReference>
<dbReference type="STRING" id="211165.GCA_000317285_01407"/>
<dbReference type="AlphaFoldDB" id="A0A3S1FK36"/>
<sequence>MTWAAGHKLQDSKYIIEKELGEGGFGITYRARDNNGRYVVIKTLNDNLQIRPDFAKF</sequence>
<protein>
    <recommendedName>
        <fullName evidence="4">Protein kinase domain-containing protein</fullName>
    </recommendedName>
</protein>
<dbReference type="EMBL" id="RSCJ01000011">
    <property type="protein sequence ID" value="RUR80181.1"/>
    <property type="molecule type" value="Genomic_DNA"/>
</dbReference>
<evidence type="ECO:0000313" key="2">
    <source>
        <dbReference type="EMBL" id="RUR80181.1"/>
    </source>
</evidence>
<keyword evidence="1" id="KW-0067">ATP-binding</keyword>
<evidence type="ECO:0000256" key="1">
    <source>
        <dbReference type="PROSITE-ProRule" id="PRU10141"/>
    </source>
</evidence>